<name>A2F8Z7_TRIV3</name>
<dbReference type="EMBL" id="DS113668">
    <property type="protein sequence ID" value="EAX98624.1"/>
    <property type="molecule type" value="Genomic_DNA"/>
</dbReference>
<dbReference type="KEGG" id="tva:4756424"/>
<gene>
    <name evidence="1" type="ORF">TVAG_339410</name>
</gene>
<dbReference type="VEuPathDB" id="TrichDB:TVAGG3_0764200"/>
<reference evidence="1" key="1">
    <citation type="submission" date="2006-10" db="EMBL/GenBank/DDBJ databases">
        <authorList>
            <person name="Amadeo P."/>
            <person name="Zhao Q."/>
            <person name="Wortman J."/>
            <person name="Fraser-Liggett C."/>
            <person name="Carlton J."/>
        </authorList>
    </citation>
    <scope>NUCLEOTIDE SEQUENCE</scope>
    <source>
        <strain evidence="1">G3</strain>
    </source>
</reference>
<evidence type="ECO:0000313" key="1">
    <source>
        <dbReference type="EMBL" id="EAX98624.1"/>
    </source>
</evidence>
<evidence type="ECO:0000313" key="2">
    <source>
        <dbReference type="Proteomes" id="UP000001542"/>
    </source>
</evidence>
<protein>
    <submittedName>
        <fullName evidence="1">Uncharacterized protein</fullName>
    </submittedName>
</protein>
<dbReference type="Proteomes" id="UP000001542">
    <property type="component" value="Unassembled WGS sequence"/>
</dbReference>
<dbReference type="InParanoid" id="A2F8Z7"/>
<sequence>MMQKEKELMVQVTKSLIKDPLFYGLFHDYTTSPSKSSKNQKKNELEVILSKVEQNKYKNTNQWIENLNSLVGKVNEIVEQEDFQEKIRLEMQKILDKLLQRNGFKDWNDTVIKYKTKMSKLMQNPPLITSPIQVLSTKLQNVKNPKTITAILQIVRKYQPDLIKGTDTEKLELVKLYPETMKELIQYLDKNNT</sequence>
<dbReference type="SMR" id="A2F8Z7"/>
<accession>A2F8Z7</accession>
<proteinExistence type="predicted"/>
<keyword evidence="2" id="KW-1185">Reference proteome</keyword>
<dbReference type="RefSeq" id="XP_001311554.1">
    <property type="nucleotide sequence ID" value="XM_001311553.1"/>
</dbReference>
<organism evidence="1 2">
    <name type="scientific">Trichomonas vaginalis (strain ATCC PRA-98 / G3)</name>
    <dbReference type="NCBI Taxonomy" id="412133"/>
    <lineage>
        <taxon>Eukaryota</taxon>
        <taxon>Metamonada</taxon>
        <taxon>Parabasalia</taxon>
        <taxon>Trichomonadida</taxon>
        <taxon>Trichomonadidae</taxon>
        <taxon>Trichomonas</taxon>
    </lineage>
</organism>
<reference evidence="1" key="2">
    <citation type="journal article" date="2007" name="Science">
        <title>Draft genome sequence of the sexually transmitted pathogen Trichomonas vaginalis.</title>
        <authorList>
            <person name="Carlton J.M."/>
            <person name="Hirt R.P."/>
            <person name="Silva J.C."/>
            <person name="Delcher A.L."/>
            <person name="Schatz M."/>
            <person name="Zhao Q."/>
            <person name="Wortman J.R."/>
            <person name="Bidwell S.L."/>
            <person name="Alsmark U.C.M."/>
            <person name="Besteiro S."/>
            <person name="Sicheritz-Ponten T."/>
            <person name="Noel C.J."/>
            <person name="Dacks J.B."/>
            <person name="Foster P.G."/>
            <person name="Simillion C."/>
            <person name="Van de Peer Y."/>
            <person name="Miranda-Saavedra D."/>
            <person name="Barton G.J."/>
            <person name="Westrop G.D."/>
            <person name="Mueller S."/>
            <person name="Dessi D."/>
            <person name="Fiori P.L."/>
            <person name="Ren Q."/>
            <person name="Paulsen I."/>
            <person name="Zhang H."/>
            <person name="Bastida-Corcuera F.D."/>
            <person name="Simoes-Barbosa A."/>
            <person name="Brown M.T."/>
            <person name="Hayes R.D."/>
            <person name="Mukherjee M."/>
            <person name="Okumura C.Y."/>
            <person name="Schneider R."/>
            <person name="Smith A.J."/>
            <person name="Vanacova S."/>
            <person name="Villalvazo M."/>
            <person name="Haas B.J."/>
            <person name="Pertea M."/>
            <person name="Feldblyum T.V."/>
            <person name="Utterback T.R."/>
            <person name="Shu C.L."/>
            <person name="Osoegawa K."/>
            <person name="de Jong P.J."/>
            <person name="Hrdy I."/>
            <person name="Horvathova L."/>
            <person name="Zubacova Z."/>
            <person name="Dolezal P."/>
            <person name="Malik S.B."/>
            <person name="Logsdon J.M. Jr."/>
            <person name="Henze K."/>
            <person name="Gupta A."/>
            <person name="Wang C.C."/>
            <person name="Dunne R.L."/>
            <person name="Upcroft J.A."/>
            <person name="Upcroft P."/>
            <person name="White O."/>
            <person name="Salzberg S.L."/>
            <person name="Tang P."/>
            <person name="Chiu C.-H."/>
            <person name="Lee Y.-S."/>
            <person name="Embley T.M."/>
            <person name="Coombs G.H."/>
            <person name="Mottram J.C."/>
            <person name="Tachezy J."/>
            <person name="Fraser-Liggett C.M."/>
            <person name="Johnson P.J."/>
        </authorList>
    </citation>
    <scope>NUCLEOTIDE SEQUENCE [LARGE SCALE GENOMIC DNA]</scope>
    <source>
        <strain evidence="1">G3</strain>
    </source>
</reference>
<dbReference type="VEuPathDB" id="TrichDB:TVAG_339410"/>
<dbReference type="AlphaFoldDB" id="A2F8Z7"/>